<feature type="compositionally biased region" description="Basic and acidic residues" evidence="1">
    <location>
        <begin position="148"/>
        <end position="159"/>
    </location>
</feature>
<evidence type="ECO:0000256" key="1">
    <source>
        <dbReference type="SAM" id="MobiDB-lite"/>
    </source>
</evidence>
<comment type="caution">
    <text evidence="2">The sequence shown here is derived from an EMBL/GenBank/DDBJ whole genome shotgun (WGS) entry which is preliminary data.</text>
</comment>
<sequence>MAQTPALFVKPGLALAYLSTSDKIAGEVVVIGTRPLIVSHAIDFSLNPIGTVVSDGVWGIPQAAEYIDTATMEVLRQVEGKSPDEVMALLNPDDKEQDPSSDRGEGGDDEAGSEGGVPDTHVLDPFHEGEGEAQQIHKKTFNQYIRKTYPERDLNEAREAVGLPAMKED</sequence>
<proteinExistence type="predicted"/>
<name>A0A0F9GM33_9ZZZZ</name>
<organism evidence="2">
    <name type="scientific">marine sediment metagenome</name>
    <dbReference type="NCBI Taxonomy" id="412755"/>
    <lineage>
        <taxon>unclassified sequences</taxon>
        <taxon>metagenomes</taxon>
        <taxon>ecological metagenomes</taxon>
    </lineage>
</organism>
<protein>
    <submittedName>
        <fullName evidence="2">Uncharacterized protein</fullName>
    </submittedName>
</protein>
<dbReference type="AlphaFoldDB" id="A0A0F9GM33"/>
<reference evidence="2" key="1">
    <citation type="journal article" date="2015" name="Nature">
        <title>Complex archaea that bridge the gap between prokaryotes and eukaryotes.</title>
        <authorList>
            <person name="Spang A."/>
            <person name="Saw J.H."/>
            <person name="Jorgensen S.L."/>
            <person name="Zaremba-Niedzwiedzka K."/>
            <person name="Martijn J."/>
            <person name="Lind A.E."/>
            <person name="van Eijk R."/>
            <person name="Schleper C."/>
            <person name="Guy L."/>
            <person name="Ettema T.J."/>
        </authorList>
    </citation>
    <scope>NUCLEOTIDE SEQUENCE</scope>
</reference>
<evidence type="ECO:0000313" key="2">
    <source>
        <dbReference type="EMBL" id="KKL64222.1"/>
    </source>
</evidence>
<dbReference type="EMBL" id="LAZR01027911">
    <property type="protein sequence ID" value="KKL64222.1"/>
    <property type="molecule type" value="Genomic_DNA"/>
</dbReference>
<feature type="region of interest" description="Disordered" evidence="1">
    <location>
        <begin position="81"/>
        <end position="169"/>
    </location>
</feature>
<accession>A0A0F9GM33</accession>
<gene>
    <name evidence="2" type="ORF">LCGC14_2167210</name>
</gene>
<feature type="compositionally biased region" description="Basic and acidic residues" evidence="1">
    <location>
        <begin position="121"/>
        <end position="130"/>
    </location>
</feature>
<feature type="compositionally biased region" description="Basic and acidic residues" evidence="1">
    <location>
        <begin position="92"/>
        <end position="106"/>
    </location>
</feature>